<evidence type="ECO:0000259" key="2">
    <source>
        <dbReference type="Pfam" id="PF25202"/>
    </source>
</evidence>
<dbReference type="PANTHER" id="PTHR35149">
    <property type="entry name" value="SLL5132 PROTEIN"/>
    <property type="match status" value="1"/>
</dbReference>
<dbReference type="InterPro" id="IPR004919">
    <property type="entry name" value="GmrSD_N"/>
</dbReference>
<dbReference type="EMBL" id="JAEUAH010000016">
    <property type="protein sequence ID" value="MBM0651249.1"/>
    <property type="molecule type" value="Genomic_DNA"/>
</dbReference>
<dbReference type="RefSeq" id="WP_203094923.1">
    <property type="nucleotide sequence ID" value="NZ_JAESPH010000028.1"/>
</dbReference>
<dbReference type="Pfam" id="PF03235">
    <property type="entry name" value="GmrSD_N"/>
    <property type="match status" value="1"/>
</dbReference>
<comment type="caution">
    <text evidence="3">The sequence shown here is derived from an EMBL/GenBank/DDBJ whole genome shotgun (WGS) entry which is preliminary data.</text>
</comment>
<dbReference type="Pfam" id="PF25202">
    <property type="entry name" value="DUF7834"/>
    <property type="match status" value="1"/>
</dbReference>
<gene>
    <name evidence="3" type="ORF">JNB19_10870</name>
</gene>
<evidence type="ECO:0000259" key="1">
    <source>
        <dbReference type="Pfam" id="PF03235"/>
    </source>
</evidence>
<organism evidence="3 4">
    <name type="scientific">Capnocytophaga genosp. AHN8471</name>
    <dbReference type="NCBI Taxonomy" id="327574"/>
    <lineage>
        <taxon>Bacteria</taxon>
        <taxon>Pseudomonadati</taxon>
        <taxon>Bacteroidota</taxon>
        <taxon>Flavobacteriia</taxon>
        <taxon>Flavobacteriales</taxon>
        <taxon>Flavobacteriaceae</taxon>
        <taxon>Capnocytophaga</taxon>
    </lineage>
</organism>
<feature type="domain" description="GmrSD restriction endonucleases N-terminal" evidence="1">
    <location>
        <begin position="12"/>
        <end position="174"/>
    </location>
</feature>
<name>A0ABS1YXV3_9FLAO</name>
<protein>
    <submittedName>
        <fullName evidence="3">DUF262 domain-containing protein</fullName>
    </submittedName>
</protein>
<dbReference type="PANTHER" id="PTHR35149:SF2">
    <property type="entry name" value="DUF262 DOMAIN-CONTAINING PROTEIN"/>
    <property type="match status" value="1"/>
</dbReference>
<evidence type="ECO:0000313" key="3">
    <source>
        <dbReference type="EMBL" id="MBM0651249.1"/>
    </source>
</evidence>
<feature type="domain" description="DUF7834" evidence="2">
    <location>
        <begin position="188"/>
        <end position="406"/>
    </location>
</feature>
<accession>A0ABS1YXV3</accession>
<reference evidence="3 4" key="1">
    <citation type="submission" date="2021-01" db="EMBL/GenBank/DDBJ databases">
        <title>Evidence that Capnocytophaga endodontalis is a later homotypic synonym for Capnocytophaga genospecies AHN8471, and request for opinion on proposed recognition of strain AHN8471 as type strain of the species.</title>
        <authorList>
            <person name="Nicholson A.C."/>
            <person name="Hopper C.L."/>
            <person name="Gulvik C.A."/>
            <person name="Mcquiston J.R."/>
            <person name="Lau E.F."/>
        </authorList>
    </citation>
    <scope>NUCLEOTIDE SEQUENCE [LARGE SCALE GENOMIC DNA]</scope>
    <source>
        <strain evidence="3 4">AHN9576</strain>
    </source>
</reference>
<dbReference type="InterPro" id="IPR057156">
    <property type="entry name" value="DUF7834"/>
</dbReference>
<keyword evidence="4" id="KW-1185">Reference proteome</keyword>
<sequence>MEQPKLEEKVLKELYNTYVIPPYQRPYKWHKSHVIQLLDDLYENIYIGKRTYRVGTLIIHDENGIHNIVDGQQRLTTLSLILYYLGEKDKLLQNQEYTNEISKNNLIYNYEQIKQWFGAKKLEINKKRFLDELEDKCEFVVIIVYHQDEAFQLFDTQNSRGKELYPHDLLKAFHLREMDKDGYTDKEIEQYVIKWEDYLLEPDNPLLDILNNHLYRIRKWVKGEQKYLFTKSDLSEFKGISLYKGVKYNYELPLRILDGTIQNTKKDFLLRNFGIAQHYPFQIAMSIINGRSFFDYVFYYIELKKQLLEGNEIFSKFYKERCINYWGAWRVGDMKVRNLFENICLFFIDRFNLEVLSESVYYQEFYKNVYQLRLDKKAISENSILKYDKAFRFFESIPNSYSPEELKIDLFCNYIPKGEWNESEYVKGAKPIFDFLTHKDNEE</sequence>
<evidence type="ECO:0000313" key="4">
    <source>
        <dbReference type="Proteomes" id="UP000603506"/>
    </source>
</evidence>
<dbReference type="Proteomes" id="UP000603506">
    <property type="component" value="Unassembled WGS sequence"/>
</dbReference>
<proteinExistence type="predicted"/>